<dbReference type="InterPro" id="IPR029064">
    <property type="entry name" value="Ribosomal_eL30-like_sf"/>
</dbReference>
<evidence type="ECO:0000259" key="3">
    <source>
        <dbReference type="Pfam" id="PF01248"/>
    </source>
</evidence>
<dbReference type="Proteomes" id="UP000789390">
    <property type="component" value="Unassembled WGS sequence"/>
</dbReference>
<evidence type="ECO:0000256" key="2">
    <source>
        <dbReference type="ARBA" id="ARBA00023274"/>
    </source>
</evidence>
<evidence type="ECO:0000313" key="5">
    <source>
        <dbReference type="Proteomes" id="UP000789390"/>
    </source>
</evidence>
<dbReference type="Gene3D" id="3.30.1330.30">
    <property type="match status" value="1"/>
</dbReference>
<comment type="caution">
    <text evidence="4">The sequence shown here is derived from an EMBL/GenBank/DDBJ whole genome shotgun (WGS) entry which is preliminary data.</text>
</comment>
<protein>
    <recommendedName>
        <fullName evidence="3">Ribosomal protein eL8/eL30/eS12/Gadd45 domain-containing protein</fullName>
    </recommendedName>
</protein>
<dbReference type="GO" id="GO:1990904">
    <property type="term" value="C:ribonucleoprotein complex"/>
    <property type="evidence" value="ECO:0007669"/>
    <property type="project" value="UniProtKB-KW"/>
</dbReference>
<dbReference type="PRINTS" id="PR00881">
    <property type="entry name" value="L7ARS6FAMILY"/>
</dbReference>
<dbReference type="InterPro" id="IPR004038">
    <property type="entry name" value="Ribosomal_eL8/eL30/eS12/Gad45"/>
</dbReference>
<organism evidence="4 5">
    <name type="scientific">Daphnia galeata</name>
    <dbReference type="NCBI Taxonomy" id="27404"/>
    <lineage>
        <taxon>Eukaryota</taxon>
        <taxon>Metazoa</taxon>
        <taxon>Ecdysozoa</taxon>
        <taxon>Arthropoda</taxon>
        <taxon>Crustacea</taxon>
        <taxon>Branchiopoda</taxon>
        <taxon>Diplostraca</taxon>
        <taxon>Cladocera</taxon>
        <taxon>Anomopoda</taxon>
        <taxon>Daphniidae</taxon>
        <taxon>Daphnia</taxon>
    </lineage>
</organism>
<dbReference type="EMBL" id="CAKKLH010000281">
    <property type="protein sequence ID" value="CAH0108022.1"/>
    <property type="molecule type" value="Genomic_DNA"/>
</dbReference>
<sequence length="87" mass="9895">MLNVKFQTAKDLVIFSGDVTRVDIMSHMPAVCEEKNIPYIYTPSRLELGHSLGLKRTSLMLLIKEHPDYQSTFDELSAEVKAIPPQF</sequence>
<evidence type="ECO:0000256" key="1">
    <source>
        <dbReference type="ARBA" id="ARBA00007337"/>
    </source>
</evidence>
<dbReference type="AlphaFoldDB" id="A0A8J2RT93"/>
<keyword evidence="2" id="KW-0687">Ribonucleoprotein</keyword>
<keyword evidence="5" id="KW-1185">Reference proteome</keyword>
<dbReference type="InterPro" id="IPR018492">
    <property type="entry name" value="Ribosomal_eL8/Nhp2"/>
</dbReference>
<name>A0A8J2RT93_9CRUS</name>
<evidence type="ECO:0000313" key="4">
    <source>
        <dbReference type="EMBL" id="CAH0108022.1"/>
    </source>
</evidence>
<reference evidence="4" key="1">
    <citation type="submission" date="2021-11" db="EMBL/GenBank/DDBJ databases">
        <authorList>
            <person name="Schell T."/>
        </authorList>
    </citation>
    <scope>NUCLEOTIDE SEQUENCE</scope>
    <source>
        <strain evidence="4">M5</strain>
    </source>
</reference>
<proteinExistence type="inferred from homology"/>
<feature type="domain" description="Ribosomal protein eL8/eL30/eS12/Gadd45" evidence="3">
    <location>
        <begin position="10"/>
        <end position="69"/>
    </location>
</feature>
<dbReference type="OrthoDB" id="5364946at2759"/>
<gene>
    <name evidence="4" type="ORF">DGAL_LOCUS11387</name>
</gene>
<dbReference type="Pfam" id="PF01248">
    <property type="entry name" value="Ribosomal_L7Ae"/>
    <property type="match status" value="1"/>
</dbReference>
<comment type="similarity">
    <text evidence="1">Belongs to the eukaryotic ribosomal protein eL8 family.</text>
</comment>
<accession>A0A8J2RT93</accession>
<dbReference type="SUPFAM" id="SSF55315">
    <property type="entry name" value="L30e-like"/>
    <property type="match status" value="1"/>
</dbReference>